<dbReference type="InterPro" id="IPR036412">
    <property type="entry name" value="HAD-like_sf"/>
</dbReference>
<dbReference type="SUPFAM" id="SSF56784">
    <property type="entry name" value="HAD-like"/>
    <property type="match status" value="1"/>
</dbReference>
<dbReference type="Gene3D" id="1.10.150.240">
    <property type="entry name" value="Putative phosphatase, domain 2"/>
    <property type="match status" value="1"/>
</dbReference>
<dbReference type="InterPro" id="IPR044999">
    <property type="entry name" value="CbbY-like"/>
</dbReference>
<dbReference type="AlphaFoldDB" id="Q0AAH3"/>
<dbReference type="eggNOG" id="COG0637">
    <property type="taxonomic scope" value="Bacteria"/>
</dbReference>
<dbReference type="GO" id="GO:0016787">
    <property type="term" value="F:hydrolase activity"/>
    <property type="evidence" value="ECO:0007669"/>
    <property type="project" value="UniProtKB-KW"/>
</dbReference>
<dbReference type="InterPro" id="IPR023214">
    <property type="entry name" value="HAD_sf"/>
</dbReference>
<dbReference type="KEGG" id="aeh:Mlg_0810"/>
<evidence type="ECO:0000313" key="2">
    <source>
        <dbReference type="Proteomes" id="UP000001962"/>
    </source>
</evidence>
<dbReference type="Pfam" id="PF00702">
    <property type="entry name" value="Hydrolase"/>
    <property type="match status" value="1"/>
</dbReference>
<dbReference type="EMBL" id="CP000453">
    <property type="protein sequence ID" value="ABI56164.1"/>
    <property type="molecule type" value="Genomic_DNA"/>
</dbReference>
<dbReference type="NCBIfam" id="TIGR01509">
    <property type="entry name" value="HAD-SF-IA-v3"/>
    <property type="match status" value="1"/>
</dbReference>
<sequence>MRLSEHIRPLRALLFDVDGTLADTEGEGHLPAFNAAFAEYDLPWRWGAERYRELLREVPGGRERLQYELQRRSDAFRPSEPVADLARRLHQAKNRHYACRLEQGLIPPRPGVLRLIREAIEADIKLAVVTTSAHENVEALFRHVLGVDLRPHFEVVVAGDDVPRKKPAPDAYQVALQRLALPASECLALEDSVNGLRAALGAGLPTLITRNAWTRDDDFSGALAVVDHLDDDGRGNRVTIA</sequence>
<keyword evidence="1" id="KW-0378">Hydrolase</keyword>
<protein>
    <submittedName>
        <fullName evidence="1">HAD-superfamily hydrolase, subfamily IA, variant 3</fullName>
    </submittedName>
</protein>
<dbReference type="Proteomes" id="UP000001962">
    <property type="component" value="Chromosome"/>
</dbReference>
<evidence type="ECO:0000313" key="1">
    <source>
        <dbReference type="EMBL" id="ABI56164.1"/>
    </source>
</evidence>
<dbReference type="PANTHER" id="PTHR42896">
    <property type="entry name" value="XYLULOSE-1,5-BISPHOSPHATE (XUBP) PHOSPHATASE"/>
    <property type="match status" value="1"/>
</dbReference>
<reference evidence="2" key="1">
    <citation type="submission" date="2006-08" db="EMBL/GenBank/DDBJ databases">
        <title>Complete sequence of Alkalilimnicola ehrilichei MLHE-1.</title>
        <authorList>
            <person name="Copeland A."/>
            <person name="Lucas S."/>
            <person name="Lapidus A."/>
            <person name="Barry K."/>
            <person name="Detter J.C."/>
            <person name="Glavina del Rio T."/>
            <person name="Hammon N."/>
            <person name="Israni S."/>
            <person name="Dalin E."/>
            <person name="Tice H."/>
            <person name="Pitluck S."/>
            <person name="Sims D."/>
            <person name="Brettin T."/>
            <person name="Bruce D."/>
            <person name="Han C."/>
            <person name="Tapia R."/>
            <person name="Gilna P."/>
            <person name="Schmutz J."/>
            <person name="Larimer F."/>
            <person name="Land M."/>
            <person name="Hauser L."/>
            <person name="Kyrpides N."/>
            <person name="Mikhailova N."/>
            <person name="Oremland R.S."/>
            <person name="Hoeft S.E."/>
            <person name="Switzer-Blum J."/>
            <person name="Kulp T."/>
            <person name="King G."/>
            <person name="Tabita R."/>
            <person name="Witte B."/>
            <person name="Santini J.M."/>
            <person name="Basu P."/>
            <person name="Hollibaugh J.T."/>
            <person name="Xie G."/>
            <person name="Stolz J.F."/>
            <person name="Richardson P."/>
        </authorList>
    </citation>
    <scope>NUCLEOTIDE SEQUENCE [LARGE SCALE GENOMIC DNA]</scope>
    <source>
        <strain evidence="2">ATCC BAA-1101 / DSM 17681 / MLHE-1</strain>
    </source>
</reference>
<dbReference type="PANTHER" id="PTHR42896:SF2">
    <property type="entry name" value="CBBY-LIKE PROTEIN"/>
    <property type="match status" value="1"/>
</dbReference>
<dbReference type="RefSeq" id="WP_011628559.1">
    <property type="nucleotide sequence ID" value="NC_008340.1"/>
</dbReference>
<accession>Q0AAH3</accession>
<dbReference type="HOGENOM" id="CLU_045011_0_2_6"/>
<organism evidence="1 2">
    <name type="scientific">Alkalilimnicola ehrlichii (strain ATCC BAA-1101 / DSM 17681 / MLHE-1)</name>
    <dbReference type="NCBI Taxonomy" id="187272"/>
    <lineage>
        <taxon>Bacteria</taxon>
        <taxon>Pseudomonadati</taxon>
        <taxon>Pseudomonadota</taxon>
        <taxon>Gammaproteobacteria</taxon>
        <taxon>Chromatiales</taxon>
        <taxon>Ectothiorhodospiraceae</taxon>
        <taxon>Alkalilimnicola</taxon>
    </lineage>
</organism>
<dbReference type="SFLD" id="SFLDS00003">
    <property type="entry name" value="Haloacid_Dehalogenase"/>
    <property type="match status" value="1"/>
</dbReference>
<gene>
    <name evidence="1" type="ordered locus">Mlg_0810</name>
</gene>
<dbReference type="InterPro" id="IPR006439">
    <property type="entry name" value="HAD-SF_hydro_IA"/>
</dbReference>
<dbReference type="SFLD" id="SFLDG01129">
    <property type="entry name" value="C1.5:_HAD__Beta-PGM__Phosphata"/>
    <property type="match status" value="1"/>
</dbReference>
<name>Q0AAH3_ALKEH</name>
<proteinExistence type="predicted"/>
<dbReference type="InterPro" id="IPR023198">
    <property type="entry name" value="PGP-like_dom2"/>
</dbReference>
<dbReference type="PRINTS" id="PR00413">
    <property type="entry name" value="HADHALOGNASE"/>
</dbReference>
<dbReference type="Gene3D" id="3.40.50.1000">
    <property type="entry name" value="HAD superfamily/HAD-like"/>
    <property type="match status" value="1"/>
</dbReference>
<keyword evidence="2" id="KW-1185">Reference proteome</keyword>